<dbReference type="EMBL" id="SDWW01000081">
    <property type="protein sequence ID" value="RYV49395.1"/>
    <property type="molecule type" value="Genomic_DNA"/>
</dbReference>
<dbReference type="OrthoDB" id="9816539at2"/>
<feature type="domain" description="Plasmid pRiA4b Orf3-like" evidence="2">
    <location>
        <begin position="51"/>
        <end position="130"/>
    </location>
</feature>
<dbReference type="InterPro" id="IPR012912">
    <property type="entry name" value="Plasmid_pRiA4b_Orf3-like"/>
</dbReference>
<protein>
    <submittedName>
        <fullName evidence="3">Plasmid pRiA4b ORF-3 family protein</fullName>
    </submittedName>
</protein>
<dbReference type="PANTHER" id="PTHR41878:SF1">
    <property type="entry name" value="TNPR PROTEIN"/>
    <property type="match status" value="1"/>
</dbReference>
<dbReference type="AlphaFoldDB" id="A0A4Q5MV81"/>
<dbReference type="Gene3D" id="3.10.290.30">
    <property type="entry name" value="MM3350-like"/>
    <property type="match status" value="1"/>
</dbReference>
<dbReference type="Pfam" id="PF07929">
    <property type="entry name" value="PRiA4_ORF3"/>
    <property type="match status" value="1"/>
</dbReference>
<dbReference type="RefSeq" id="WP_130104256.1">
    <property type="nucleotide sequence ID" value="NZ_SDWW01000081.1"/>
</dbReference>
<dbReference type="SUPFAM" id="SSF159941">
    <property type="entry name" value="MM3350-like"/>
    <property type="match status" value="1"/>
</dbReference>
<evidence type="ECO:0000256" key="1">
    <source>
        <dbReference type="SAM" id="MobiDB-lite"/>
    </source>
</evidence>
<sequence>MTPRDDEPDGSREAVPSRRRTPRGEPATYRITVDLDDAEPRIWRQLAVASSLRLDALLHDVGDTLLYAYDFGDGWDHTVRLDEVLPLPDGGAPARCTAGARACPPEDCGGTGGYEDLLAAAADPARLDPDERAELDHRLAHYFPSVPRSGIAAAATEFDLDQVNTLLARPPMPKPLADLLVRAHGPGAGDLIDLIERAGLDGPVLLDTAAAARDGVTFARAALQTWP</sequence>
<dbReference type="PANTHER" id="PTHR41878">
    <property type="entry name" value="LEXA REPRESSOR-RELATED"/>
    <property type="match status" value="1"/>
</dbReference>
<name>A0A4Q5MV81_9MICO</name>
<comment type="caution">
    <text evidence="3">The sequence shown here is derived from an EMBL/GenBank/DDBJ whole genome shotgun (WGS) entry which is preliminary data.</text>
</comment>
<reference evidence="3 4" key="1">
    <citation type="submission" date="2019-01" db="EMBL/GenBank/DDBJ databases">
        <title>Novel species of Cellulomonas.</title>
        <authorList>
            <person name="Liu Q."/>
            <person name="Xin Y.-H."/>
        </authorList>
    </citation>
    <scope>NUCLEOTIDE SEQUENCE [LARGE SCALE GENOMIC DNA]</scope>
    <source>
        <strain evidence="3 4">HLT2-17</strain>
    </source>
</reference>
<dbReference type="Proteomes" id="UP000293764">
    <property type="component" value="Unassembled WGS sequence"/>
</dbReference>
<evidence type="ECO:0000313" key="3">
    <source>
        <dbReference type="EMBL" id="RYV49395.1"/>
    </source>
</evidence>
<keyword evidence="4" id="KW-1185">Reference proteome</keyword>
<gene>
    <name evidence="3" type="ORF">EUA98_19015</name>
</gene>
<dbReference type="InterPro" id="IPR024047">
    <property type="entry name" value="MM3350-like_sf"/>
</dbReference>
<proteinExistence type="predicted"/>
<organism evidence="3 4">
    <name type="scientific">Pengzhenrongella frigida</name>
    <dbReference type="NCBI Taxonomy" id="1259133"/>
    <lineage>
        <taxon>Bacteria</taxon>
        <taxon>Bacillati</taxon>
        <taxon>Actinomycetota</taxon>
        <taxon>Actinomycetes</taxon>
        <taxon>Micrococcales</taxon>
        <taxon>Pengzhenrongella</taxon>
    </lineage>
</organism>
<accession>A0A4Q5MV81</accession>
<feature type="region of interest" description="Disordered" evidence="1">
    <location>
        <begin position="1"/>
        <end position="25"/>
    </location>
</feature>
<evidence type="ECO:0000313" key="4">
    <source>
        <dbReference type="Proteomes" id="UP000293764"/>
    </source>
</evidence>
<evidence type="ECO:0000259" key="2">
    <source>
        <dbReference type="Pfam" id="PF07929"/>
    </source>
</evidence>